<feature type="compositionally biased region" description="Polar residues" evidence="1">
    <location>
        <begin position="1"/>
        <end position="14"/>
    </location>
</feature>
<evidence type="ECO:0000313" key="3">
    <source>
        <dbReference type="EMBL" id="JAC75435.1"/>
    </source>
</evidence>
<feature type="region of interest" description="Disordered" evidence="1">
    <location>
        <begin position="216"/>
        <end position="258"/>
    </location>
</feature>
<evidence type="ECO:0000256" key="1">
    <source>
        <dbReference type="SAM" id="MobiDB-lite"/>
    </source>
</evidence>
<dbReference type="AlphaFoldDB" id="A0A061RXK6"/>
<gene>
    <name evidence="2" type="ORF">TSPGSL018_12783</name>
    <name evidence="3" type="ORF">TSPGSL018_23085</name>
</gene>
<protein>
    <submittedName>
        <fullName evidence="3">Uncharacterized protein</fullName>
    </submittedName>
</protein>
<feature type="region of interest" description="Disordered" evidence="1">
    <location>
        <begin position="176"/>
        <end position="203"/>
    </location>
</feature>
<feature type="region of interest" description="Disordered" evidence="1">
    <location>
        <begin position="1"/>
        <end position="156"/>
    </location>
</feature>
<feature type="compositionally biased region" description="Polar residues" evidence="1">
    <location>
        <begin position="132"/>
        <end position="141"/>
    </location>
</feature>
<reference evidence="3" key="1">
    <citation type="submission" date="2014-05" db="EMBL/GenBank/DDBJ databases">
        <title>The transcriptome of the halophilic microalga Tetraselmis sp. GSL018 isolated from the Great Salt Lake, Utah.</title>
        <authorList>
            <person name="Jinkerson R.E."/>
            <person name="D'Adamo S."/>
            <person name="Posewitz M.C."/>
        </authorList>
    </citation>
    <scope>NUCLEOTIDE SEQUENCE</scope>
    <source>
        <strain evidence="3">GSL018</strain>
    </source>
</reference>
<feature type="compositionally biased region" description="Polar residues" evidence="1">
    <location>
        <begin position="68"/>
        <end position="90"/>
    </location>
</feature>
<feature type="compositionally biased region" description="Low complexity" evidence="1">
    <location>
        <begin position="91"/>
        <end position="111"/>
    </location>
</feature>
<sequence>MSQKQNQSGTSSTEAKLFQSLDDIIKSSRQKLPVRSGRDRSSGTGSRGIPIRDRNRSKAQVLVVPRKQLSSSRDTSRRNGSAVSRNLQRNQPAVARLQAQQARSSSARQAQFAKNRGLGSVNARLTPAQAGQRRQTPQTGKENIGSRLAAPASTSVRAVANPEVLSKWKITITNKDAKPSAQGSNHDVAMPGGPVSNGKTLLRGVSNRGAGAASAAADLQANAPPRGESGKGLSLSERFSRLGRQPNGEAGRRVGQGKQLTRNAAGVVMPF</sequence>
<name>A0A061RXK6_9CHLO</name>
<accession>A0A061RXK6</accession>
<dbReference type="EMBL" id="GBEZ01010215">
    <property type="protein sequence ID" value="JAC75435.1"/>
    <property type="molecule type" value="Transcribed_RNA"/>
</dbReference>
<proteinExistence type="predicted"/>
<dbReference type="EMBL" id="GBEZ01019810">
    <property type="protein sequence ID" value="JAC66796.1"/>
    <property type="molecule type" value="Transcribed_RNA"/>
</dbReference>
<evidence type="ECO:0000313" key="2">
    <source>
        <dbReference type="EMBL" id="JAC66796.1"/>
    </source>
</evidence>
<organism evidence="3">
    <name type="scientific">Tetraselmis sp. GSL018</name>
    <dbReference type="NCBI Taxonomy" id="582737"/>
    <lineage>
        <taxon>Eukaryota</taxon>
        <taxon>Viridiplantae</taxon>
        <taxon>Chlorophyta</taxon>
        <taxon>core chlorophytes</taxon>
        <taxon>Chlorodendrophyceae</taxon>
        <taxon>Chlorodendrales</taxon>
        <taxon>Chlorodendraceae</taxon>
        <taxon>Tetraselmis</taxon>
    </lineage>
</organism>